<proteinExistence type="predicted"/>
<organism evidence="1 2">
    <name type="scientific">Rhizobium metallidurans</name>
    <dbReference type="NCBI Taxonomy" id="1265931"/>
    <lineage>
        <taxon>Bacteria</taxon>
        <taxon>Pseudomonadati</taxon>
        <taxon>Pseudomonadota</taxon>
        <taxon>Alphaproteobacteria</taxon>
        <taxon>Hyphomicrobiales</taxon>
        <taxon>Rhizobiaceae</taxon>
        <taxon>Rhizobium/Agrobacterium group</taxon>
        <taxon>Rhizobium</taxon>
    </lineage>
</organism>
<dbReference type="AlphaFoldDB" id="A0A7W6GCL0"/>
<accession>A0A7W6GCL0</accession>
<dbReference type="EMBL" id="JACIDW010000013">
    <property type="protein sequence ID" value="MBB3965934.1"/>
    <property type="molecule type" value="Genomic_DNA"/>
</dbReference>
<reference evidence="1 2" key="1">
    <citation type="submission" date="2020-08" db="EMBL/GenBank/DDBJ databases">
        <title>Genomic Encyclopedia of Type Strains, Phase IV (KMG-IV): sequencing the most valuable type-strain genomes for metagenomic binning, comparative biology and taxonomic classification.</title>
        <authorList>
            <person name="Goeker M."/>
        </authorList>
    </citation>
    <scope>NUCLEOTIDE SEQUENCE [LARGE SCALE GENOMIC DNA]</scope>
    <source>
        <strain evidence="1 2">DSM 26575</strain>
    </source>
</reference>
<evidence type="ECO:0000313" key="2">
    <source>
        <dbReference type="Proteomes" id="UP000582090"/>
    </source>
</evidence>
<name>A0A7W6GCL0_9HYPH</name>
<protein>
    <submittedName>
        <fullName evidence="1">Uncharacterized protein</fullName>
    </submittedName>
</protein>
<dbReference type="Proteomes" id="UP000582090">
    <property type="component" value="Unassembled WGS sequence"/>
</dbReference>
<gene>
    <name evidence="1" type="ORF">GGQ67_003615</name>
</gene>
<keyword evidence="2" id="KW-1185">Reference proteome</keyword>
<evidence type="ECO:0000313" key="1">
    <source>
        <dbReference type="EMBL" id="MBB3965934.1"/>
    </source>
</evidence>
<sequence>MMVTDPGLTGSSLRLLYRVRLHARQNRRAYPLSLHADRHAVGRAVEGGYLARLNDDPHFVTVTEKGEAYLDRLMRAE</sequence>
<comment type="caution">
    <text evidence="1">The sequence shown here is derived from an EMBL/GenBank/DDBJ whole genome shotgun (WGS) entry which is preliminary data.</text>
</comment>